<feature type="transmembrane region" description="Helical" evidence="1">
    <location>
        <begin position="125"/>
        <end position="146"/>
    </location>
</feature>
<feature type="transmembrane region" description="Helical" evidence="1">
    <location>
        <begin position="89"/>
        <end position="105"/>
    </location>
</feature>
<accession>A0AAJ4XA04</accession>
<gene>
    <name evidence="2" type="ORF">SAMEA4412673_01132</name>
</gene>
<dbReference type="KEGG" id="smiz:4412673_01132"/>
<dbReference type="RefSeq" id="WP_139185392.1">
    <property type="nucleotide sequence ID" value="NZ_FNGK01000001.1"/>
</dbReference>
<dbReference type="Proteomes" id="UP000215355">
    <property type="component" value="Chromosome 1"/>
</dbReference>
<name>A0AAJ4XA04_9SPHI</name>
<evidence type="ECO:0008006" key="4">
    <source>
        <dbReference type="Google" id="ProtNLM"/>
    </source>
</evidence>
<keyword evidence="1" id="KW-1133">Transmembrane helix</keyword>
<keyword evidence="1" id="KW-0472">Membrane</keyword>
<evidence type="ECO:0000313" key="3">
    <source>
        <dbReference type="Proteomes" id="UP000215355"/>
    </source>
</evidence>
<organism evidence="2 3">
    <name type="scientific">Sphingobacterium mizutaii</name>
    <dbReference type="NCBI Taxonomy" id="1010"/>
    <lineage>
        <taxon>Bacteria</taxon>
        <taxon>Pseudomonadati</taxon>
        <taxon>Bacteroidota</taxon>
        <taxon>Sphingobacteriia</taxon>
        <taxon>Sphingobacteriales</taxon>
        <taxon>Sphingobacteriaceae</taxon>
        <taxon>Sphingobacterium</taxon>
    </lineage>
</organism>
<reference evidence="2 3" key="1">
    <citation type="submission" date="2017-06" db="EMBL/GenBank/DDBJ databases">
        <authorList>
            <consortium name="Pathogen Informatics"/>
        </authorList>
    </citation>
    <scope>NUCLEOTIDE SEQUENCE [LARGE SCALE GENOMIC DNA]</scope>
    <source>
        <strain evidence="2 3">NCTC12149</strain>
    </source>
</reference>
<feature type="transmembrane region" description="Helical" evidence="1">
    <location>
        <begin position="166"/>
        <end position="183"/>
    </location>
</feature>
<proteinExistence type="predicted"/>
<feature type="transmembrane region" description="Helical" evidence="1">
    <location>
        <begin position="60"/>
        <end position="77"/>
    </location>
</feature>
<dbReference type="EMBL" id="LT906468">
    <property type="protein sequence ID" value="SNV45759.1"/>
    <property type="molecule type" value="Genomic_DNA"/>
</dbReference>
<protein>
    <recommendedName>
        <fullName evidence="4">DUF998 domain-containing protein</fullName>
    </recommendedName>
</protein>
<evidence type="ECO:0000256" key="1">
    <source>
        <dbReference type="SAM" id="Phobius"/>
    </source>
</evidence>
<keyword evidence="1" id="KW-0812">Transmembrane</keyword>
<sequence length="236" mass="26650">MQIKPIQNHNLYAYRRLRRAIGYLGIFLPTILVLLSLIKFFTTKIQPSISHYYYTNLREIFTGTLCAVGLFLICYKGNGNKSILKNDNVLTNVAGIMAFGVAFIPTDPISDSCLKCTLINFSLTWLHYAFAGVLFSIFALLSINVFTIGQQKNTDIPVSMFNENRIYRFCGYGIIVCVVMVPLKLFPYSTLVFEALALWMFGISWLIKGRALGDEGVIGEKVYREHNAVDTEKAVE</sequence>
<dbReference type="AlphaFoldDB" id="A0AAJ4XA04"/>
<evidence type="ECO:0000313" key="2">
    <source>
        <dbReference type="EMBL" id="SNV45759.1"/>
    </source>
</evidence>
<feature type="transmembrane region" description="Helical" evidence="1">
    <location>
        <begin position="21"/>
        <end position="40"/>
    </location>
</feature>